<dbReference type="AlphaFoldDB" id="A0A6A6U9X5"/>
<feature type="compositionally biased region" description="Polar residues" evidence="1">
    <location>
        <begin position="465"/>
        <end position="481"/>
    </location>
</feature>
<evidence type="ECO:0000256" key="1">
    <source>
        <dbReference type="SAM" id="MobiDB-lite"/>
    </source>
</evidence>
<feature type="compositionally biased region" description="Polar residues" evidence="1">
    <location>
        <begin position="1"/>
        <end position="30"/>
    </location>
</feature>
<dbReference type="EMBL" id="MU004235">
    <property type="protein sequence ID" value="KAF2668992.1"/>
    <property type="molecule type" value="Genomic_DNA"/>
</dbReference>
<dbReference type="Proteomes" id="UP000799302">
    <property type="component" value="Unassembled WGS sequence"/>
</dbReference>
<feature type="compositionally biased region" description="Low complexity" evidence="1">
    <location>
        <begin position="223"/>
        <end position="239"/>
    </location>
</feature>
<reference evidence="2" key="1">
    <citation type="journal article" date="2020" name="Stud. Mycol.">
        <title>101 Dothideomycetes genomes: a test case for predicting lifestyles and emergence of pathogens.</title>
        <authorList>
            <person name="Haridas S."/>
            <person name="Albert R."/>
            <person name="Binder M."/>
            <person name="Bloem J."/>
            <person name="Labutti K."/>
            <person name="Salamov A."/>
            <person name="Andreopoulos B."/>
            <person name="Baker S."/>
            <person name="Barry K."/>
            <person name="Bills G."/>
            <person name="Bluhm B."/>
            <person name="Cannon C."/>
            <person name="Castanera R."/>
            <person name="Culley D."/>
            <person name="Daum C."/>
            <person name="Ezra D."/>
            <person name="Gonzalez J."/>
            <person name="Henrissat B."/>
            <person name="Kuo A."/>
            <person name="Liang C."/>
            <person name="Lipzen A."/>
            <person name="Lutzoni F."/>
            <person name="Magnuson J."/>
            <person name="Mondo S."/>
            <person name="Nolan M."/>
            <person name="Ohm R."/>
            <person name="Pangilinan J."/>
            <person name="Park H.-J."/>
            <person name="Ramirez L."/>
            <person name="Alfaro M."/>
            <person name="Sun H."/>
            <person name="Tritt A."/>
            <person name="Yoshinaga Y."/>
            <person name="Zwiers L.-H."/>
            <person name="Turgeon B."/>
            <person name="Goodwin S."/>
            <person name="Spatafora J."/>
            <person name="Crous P."/>
            <person name="Grigoriev I."/>
        </authorList>
    </citation>
    <scope>NUCLEOTIDE SEQUENCE</scope>
    <source>
        <strain evidence="2">CBS 115976</strain>
    </source>
</reference>
<feature type="region of interest" description="Disordered" evidence="1">
    <location>
        <begin position="156"/>
        <end position="194"/>
    </location>
</feature>
<feature type="region of interest" description="Disordered" evidence="1">
    <location>
        <begin position="1"/>
        <end position="121"/>
    </location>
</feature>
<feature type="region of interest" description="Disordered" evidence="1">
    <location>
        <begin position="209"/>
        <end position="239"/>
    </location>
</feature>
<feature type="compositionally biased region" description="Low complexity" evidence="1">
    <location>
        <begin position="43"/>
        <end position="59"/>
    </location>
</feature>
<evidence type="ECO:0000313" key="3">
    <source>
        <dbReference type="Proteomes" id="UP000799302"/>
    </source>
</evidence>
<evidence type="ECO:0000313" key="2">
    <source>
        <dbReference type="EMBL" id="KAF2668992.1"/>
    </source>
</evidence>
<keyword evidence="3" id="KW-1185">Reference proteome</keyword>
<gene>
    <name evidence="2" type="ORF">BT63DRAFT_454968</name>
</gene>
<feature type="region of interest" description="Disordered" evidence="1">
    <location>
        <begin position="512"/>
        <end position="572"/>
    </location>
</feature>
<proteinExistence type="predicted"/>
<feature type="region of interest" description="Disordered" evidence="1">
    <location>
        <begin position="305"/>
        <end position="344"/>
    </location>
</feature>
<dbReference type="Pfam" id="PF15365">
    <property type="entry name" value="PNRC"/>
    <property type="match status" value="1"/>
</dbReference>
<sequence length="572" mass="60856">MPSPSSASLKPTTNSIQGSLYTPQPTNQHQDLILHFTPPLPPLSSTTTTPSTTSALHTSMSTPDHDNQRTPRRVRGQRGGSKATRNGQEPTQAPNYNNNNVTQPLPFPTLNGTPSQLYAGPTFHASPAASALPLPRFAASAPSGANNNGGLAERLEKEKEGKQNGYPETNGTPTKSPGLPLSQESPNARGAGSPFASLDILFNADRAEKAKGQTPYARRQHQPEPNAAIPPQAQQPQYAPSAHNLVAQSRPAFPTNAHGEKAKSHTSHFSQQMPAAQSQPKAPFAFVHQGLPAYDPVSELETKMSKTAIQKPDNSKPAPGHWASIYGASQAPGHSRSISTGSANGMFSMEMDRKSQGQNGHASNFMSKAQIDLLSKHQSSAPRSVAELQGTQYERPSSVPGTAQPNRQHHQLMPGQQVSKMAPRSADNSPFTAASGARPPPGPANQLHYGSRNLTGMFRAVKDGSTPNGQESSHVQTAQSNNQALVEPVSASLTKQEIDKAAQLYLSGMIAQHEPKQPQQPQQSQQAPPQYAPQQYGPPQYGPPGAWSQYGPPAFAQYGPPRAGPYQGGPGM</sequence>
<feature type="region of interest" description="Disordered" evidence="1">
    <location>
        <begin position="253"/>
        <end position="281"/>
    </location>
</feature>
<dbReference type="InterPro" id="IPR028322">
    <property type="entry name" value="PNRC-like_rgn"/>
</dbReference>
<feature type="compositionally biased region" description="Polar residues" evidence="1">
    <location>
        <begin position="389"/>
        <end position="406"/>
    </location>
</feature>
<feature type="compositionally biased region" description="Polar residues" evidence="1">
    <location>
        <begin position="267"/>
        <end position="280"/>
    </location>
</feature>
<feature type="compositionally biased region" description="Polar residues" evidence="1">
    <location>
        <begin position="83"/>
        <end position="103"/>
    </location>
</feature>
<name>A0A6A6U9X5_9PEZI</name>
<feature type="compositionally biased region" description="Low complexity" evidence="1">
    <location>
        <begin position="517"/>
        <end position="546"/>
    </location>
</feature>
<accession>A0A6A6U9X5</accession>
<feature type="region of interest" description="Disordered" evidence="1">
    <location>
        <begin position="375"/>
        <end position="481"/>
    </location>
</feature>
<organism evidence="2 3">
    <name type="scientific">Microthyrium microscopicum</name>
    <dbReference type="NCBI Taxonomy" id="703497"/>
    <lineage>
        <taxon>Eukaryota</taxon>
        <taxon>Fungi</taxon>
        <taxon>Dikarya</taxon>
        <taxon>Ascomycota</taxon>
        <taxon>Pezizomycotina</taxon>
        <taxon>Dothideomycetes</taxon>
        <taxon>Dothideomycetes incertae sedis</taxon>
        <taxon>Microthyriales</taxon>
        <taxon>Microthyriaceae</taxon>
        <taxon>Microthyrium</taxon>
    </lineage>
</organism>
<feature type="compositionally biased region" description="Polar residues" evidence="1">
    <location>
        <begin position="166"/>
        <end position="175"/>
    </location>
</feature>
<protein>
    <submittedName>
        <fullName evidence="2">Uncharacterized protein</fullName>
    </submittedName>
</protein>
<dbReference type="GO" id="GO:0016071">
    <property type="term" value="P:mRNA metabolic process"/>
    <property type="evidence" value="ECO:0007669"/>
    <property type="project" value="UniProtKB-ARBA"/>
</dbReference>